<evidence type="ECO:0000256" key="7">
    <source>
        <dbReference type="ARBA" id="ARBA00023136"/>
    </source>
</evidence>
<feature type="transmembrane region" description="Helical" evidence="8">
    <location>
        <begin position="669"/>
        <end position="691"/>
    </location>
</feature>
<accession>Q0W835</accession>
<keyword evidence="2 8" id="KW-0812">Transmembrane</keyword>
<dbReference type="KEGG" id="rci:LRC518"/>
<dbReference type="SFLD" id="SFLDG00002">
    <property type="entry name" value="C1.7:_P-type_atpase_like"/>
    <property type="match status" value="1"/>
</dbReference>
<dbReference type="Gene3D" id="3.40.50.1000">
    <property type="entry name" value="HAD superfamily/HAD-like"/>
    <property type="match status" value="3"/>
</dbReference>
<dbReference type="InterPro" id="IPR004014">
    <property type="entry name" value="ATPase_P-typ_cation-transptr_N"/>
</dbReference>
<evidence type="ECO:0000256" key="8">
    <source>
        <dbReference type="SAM" id="Phobius"/>
    </source>
</evidence>
<evidence type="ECO:0000313" key="11">
    <source>
        <dbReference type="Proteomes" id="UP000000663"/>
    </source>
</evidence>
<evidence type="ECO:0000256" key="1">
    <source>
        <dbReference type="ARBA" id="ARBA00004141"/>
    </source>
</evidence>
<feature type="transmembrane region" description="Helical" evidence="8">
    <location>
        <begin position="718"/>
        <end position="738"/>
    </location>
</feature>
<dbReference type="Gene3D" id="3.40.1110.10">
    <property type="entry name" value="Calcium-transporting ATPase, cytoplasmic domain N"/>
    <property type="match status" value="2"/>
</dbReference>
<dbReference type="GO" id="GO:1902600">
    <property type="term" value="P:proton transmembrane transport"/>
    <property type="evidence" value="ECO:0007669"/>
    <property type="project" value="TreeGrafter"/>
</dbReference>
<dbReference type="RefSeq" id="WP_012037036.1">
    <property type="nucleotide sequence ID" value="NC_009464.1"/>
</dbReference>
<dbReference type="Pfam" id="PF00689">
    <property type="entry name" value="Cation_ATPase_C"/>
    <property type="match status" value="1"/>
</dbReference>
<dbReference type="Pfam" id="PF00122">
    <property type="entry name" value="E1-E2_ATPase"/>
    <property type="match status" value="1"/>
</dbReference>
<dbReference type="Pfam" id="PF00702">
    <property type="entry name" value="Hydrolase"/>
    <property type="match status" value="1"/>
</dbReference>
<feature type="transmembrane region" description="Helical" evidence="8">
    <location>
        <begin position="643"/>
        <end position="663"/>
    </location>
</feature>
<dbReference type="NCBIfam" id="TIGR01494">
    <property type="entry name" value="ATPase_P-type"/>
    <property type="match status" value="2"/>
</dbReference>
<reference evidence="10 11" key="1">
    <citation type="journal article" date="2006" name="Science">
        <title>Genome of rice cluster I archaea -- the key methane producers in the rice rhizosphere.</title>
        <authorList>
            <person name="Erkel C."/>
            <person name="Kube M."/>
            <person name="Reinhardt R."/>
            <person name="Liesack W."/>
        </authorList>
    </citation>
    <scope>NUCLEOTIDE SEQUENCE [LARGE SCALE GENOMIC DNA]</scope>
    <source>
        <strain evidence="11">DSM 22066 / NBRC 105507 / MRE50</strain>
    </source>
</reference>
<dbReference type="GO" id="GO:0005391">
    <property type="term" value="F:P-type sodium:potassium-exchanging transporter activity"/>
    <property type="evidence" value="ECO:0007669"/>
    <property type="project" value="TreeGrafter"/>
</dbReference>
<feature type="transmembrane region" description="Helical" evidence="8">
    <location>
        <begin position="814"/>
        <end position="831"/>
    </location>
</feature>
<evidence type="ECO:0000256" key="6">
    <source>
        <dbReference type="ARBA" id="ARBA00022989"/>
    </source>
</evidence>
<dbReference type="Pfam" id="PF00690">
    <property type="entry name" value="Cation_ATPase_N"/>
    <property type="match status" value="1"/>
</dbReference>
<dbReference type="InterPro" id="IPR044492">
    <property type="entry name" value="P_typ_ATPase_HD_dom"/>
</dbReference>
<dbReference type="InterPro" id="IPR059000">
    <property type="entry name" value="ATPase_P-type_domA"/>
</dbReference>
<dbReference type="GeneID" id="5145057"/>
<feature type="domain" description="Cation-transporting P-type ATPase N-terminal" evidence="9">
    <location>
        <begin position="8"/>
        <end position="82"/>
    </location>
</feature>
<dbReference type="Gene3D" id="2.70.150.10">
    <property type="entry name" value="Calcium-transporting ATPase, cytoplasmic transduction domain A"/>
    <property type="match status" value="1"/>
</dbReference>
<comment type="subcellular location">
    <subcellularLocation>
        <location evidence="1">Membrane</location>
        <topology evidence="1">Multi-pass membrane protein</topology>
    </subcellularLocation>
</comment>
<evidence type="ECO:0000256" key="3">
    <source>
        <dbReference type="ARBA" id="ARBA00022741"/>
    </source>
</evidence>
<dbReference type="InterPro" id="IPR036412">
    <property type="entry name" value="HAD-like_sf"/>
</dbReference>
<dbReference type="SFLD" id="SFLDS00003">
    <property type="entry name" value="Haloacid_Dehalogenase"/>
    <property type="match status" value="1"/>
</dbReference>
<dbReference type="InterPro" id="IPR050510">
    <property type="entry name" value="Cation_transp_ATPase_P-type"/>
</dbReference>
<dbReference type="OrthoDB" id="8588at2157"/>
<dbReference type="Proteomes" id="UP000000663">
    <property type="component" value="Chromosome"/>
</dbReference>
<dbReference type="Gene3D" id="1.20.1110.10">
    <property type="entry name" value="Calcium-transporting ATPase, transmembrane domain"/>
    <property type="match status" value="3"/>
</dbReference>
<dbReference type="InterPro" id="IPR008250">
    <property type="entry name" value="ATPase_P-typ_transduc_dom_A_sf"/>
</dbReference>
<keyword evidence="4" id="KW-0067">ATP-binding</keyword>
<dbReference type="InterPro" id="IPR023214">
    <property type="entry name" value="HAD_sf"/>
</dbReference>
<dbReference type="STRING" id="351160.LRC518"/>
<dbReference type="PRINTS" id="PR00119">
    <property type="entry name" value="CATATPASE"/>
</dbReference>
<keyword evidence="11" id="KW-1185">Reference proteome</keyword>
<name>Q0W835_METAR</name>
<gene>
    <name evidence="10" type="ORF">LRC518</name>
</gene>
<feature type="transmembrane region" description="Helical" evidence="8">
    <location>
        <begin position="247"/>
        <end position="268"/>
    </location>
</feature>
<evidence type="ECO:0000313" key="10">
    <source>
        <dbReference type="EMBL" id="CAJ35458.1"/>
    </source>
</evidence>
<dbReference type="SMART" id="SM00831">
    <property type="entry name" value="Cation_ATPase_N"/>
    <property type="match status" value="1"/>
</dbReference>
<dbReference type="InterPro" id="IPR023298">
    <property type="entry name" value="ATPase_P-typ_TM_dom_sf"/>
</dbReference>
<dbReference type="AlphaFoldDB" id="Q0W835"/>
<dbReference type="eggNOG" id="arCOG01578">
    <property type="taxonomic scope" value="Archaea"/>
</dbReference>
<dbReference type="PRINTS" id="PR00120">
    <property type="entry name" value="HATPASE"/>
</dbReference>
<evidence type="ECO:0000256" key="5">
    <source>
        <dbReference type="ARBA" id="ARBA00022967"/>
    </source>
</evidence>
<evidence type="ECO:0000256" key="4">
    <source>
        <dbReference type="ARBA" id="ARBA00022840"/>
    </source>
</evidence>
<dbReference type="GO" id="GO:1990573">
    <property type="term" value="P:potassium ion import across plasma membrane"/>
    <property type="evidence" value="ECO:0007669"/>
    <property type="project" value="TreeGrafter"/>
</dbReference>
<feature type="transmembrane region" description="Helical" evidence="8">
    <location>
        <begin position="744"/>
        <end position="763"/>
    </location>
</feature>
<dbReference type="EMBL" id="AM114193">
    <property type="protein sequence ID" value="CAJ35458.1"/>
    <property type="molecule type" value="Genomic_DNA"/>
</dbReference>
<dbReference type="EC" id="3.6.3.-" evidence="10"/>
<dbReference type="InterPro" id="IPR023299">
    <property type="entry name" value="ATPase_P-typ_cyto_dom_N"/>
</dbReference>
<sequence length="847" mass="91258">MDSVKITKWWAISGDEALKYLHIDVRRGLSAARVSDSRARHGVNAVELARPTAIISLLADSLRQPMILLLLSIAGLSLLFGKYLEAVVMAFVIIAYVVVEFLNKFRTDRVMAGLKRLTLPTTRVIREGKVTEVPAEDIVVGDLLVLSPGFSVPADARLLEAGGLLVDEASLTGESGPVLKDSDAILPDETPLPDRVNCLYAGTSILDGEGKAIVVSVGERTEMGRIGVALRTYEKGKTLLQEAMTRLAKVLTLLAILVSLLIPAVGFLRGLDLQQMVLTWLALTFLMIPGQPPIIIQMSLALASFRLAGRKIVVKRLQGAESMGSVTAILTDKTGTLTENRMTLRGIVPADGRERSPAEIPADIREAIAYSLPRYPRDPTDLALAEALTEPGGDRPMPAFSEGFSTGRQWRTFSYRKGGEYLYAISGSPEALIWRSRLSPGVKAHLLDIAEEQAREGRRVTAIASGSGTEKRPERLEGLRFVGLAVIEDPVRPGVRESIRTLEDAGIKTYILTGDHPGTAKAVAETAGIRGGLMAGAELSPQDERQLQNTLKDVRVYARITPAQKLAIVKAARDAGEEVAFVGDGVNDSPAIKAANVGIAMGGIGTDLAKDAADLVLTDDHYARLADAVRIGRTAIDNFRKGLTYYLSAKAVLLAIFLVPLAFGIPFPLAPIHIILVELLMDLASSTIFVTEPEEPDVIKRPPRKTTDFLRLSMAGEIARNGAGLAIGILAVYLWLYYTTGNVVMAQTAAFVTWLIGHILLALNLKQKELPLLKQGLMSNRFGVLWLAGMVVLSVTITSMSALHPVLKTSGLPAAAWIAIIAIAIISTCWIEAKKWIELLSAPASVS</sequence>
<evidence type="ECO:0000259" key="9">
    <source>
        <dbReference type="SMART" id="SM00831"/>
    </source>
</evidence>
<dbReference type="PROSITE" id="PS00154">
    <property type="entry name" value="ATPASE_E1_E2"/>
    <property type="match status" value="1"/>
</dbReference>
<dbReference type="PANTHER" id="PTHR43294:SF20">
    <property type="entry name" value="P-TYPE ATPASE"/>
    <property type="match status" value="1"/>
</dbReference>
<dbReference type="GO" id="GO:0005886">
    <property type="term" value="C:plasma membrane"/>
    <property type="evidence" value="ECO:0007669"/>
    <property type="project" value="TreeGrafter"/>
</dbReference>
<dbReference type="SUPFAM" id="SSF81653">
    <property type="entry name" value="Calcium ATPase, transduction domain A"/>
    <property type="match status" value="1"/>
</dbReference>
<feature type="transmembrane region" description="Helical" evidence="8">
    <location>
        <begin position="784"/>
        <end position="802"/>
    </location>
</feature>
<dbReference type="SFLD" id="SFLDF00027">
    <property type="entry name" value="p-type_atpase"/>
    <property type="match status" value="1"/>
</dbReference>
<dbReference type="InterPro" id="IPR018303">
    <property type="entry name" value="ATPase_P-typ_P_site"/>
</dbReference>
<evidence type="ECO:0000256" key="2">
    <source>
        <dbReference type="ARBA" id="ARBA00022692"/>
    </source>
</evidence>
<dbReference type="InterPro" id="IPR006068">
    <property type="entry name" value="ATPase_P-typ_cation-transptr_C"/>
</dbReference>
<dbReference type="GO" id="GO:0006883">
    <property type="term" value="P:intracellular sodium ion homeostasis"/>
    <property type="evidence" value="ECO:0007669"/>
    <property type="project" value="TreeGrafter"/>
</dbReference>
<dbReference type="GO" id="GO:0005524">
    <property type="term" value="F:ATP binding"/>
    <property type="evidence" value="ECO:0007669"/>
    <property type="project" value="UniProtKB-KW"/>
</dbReference>
<keyword evidence="6 8" id="KW-1133">Transmembrane helix</keyword>
<dbReference type="PANTHER" id="PTHR43294">
    <property type="entry name" value="SODIUM/POTASSIUM-TRANSPORTING ATPASE SUBUNIT ALPHA"/>
    <property type="match status" value="1"/>
</dbReference>
<feature type="transmembrane region" description="Helical" evidence="8">
    <location>
        <begin position="280"/>
        <end position="308"/>
    </location>
</feature>
<keyword evidence="5" id="KW-1278">Translocase</keyword>
<dbReference type="InterPro" id="IPR001757">
    <property type="entry name" value="P_typ_ATPase"/>
</dbReference>
<keyword evidence="7 8" id="KW-0472">Membrane</keyword>
<keyword evidence="3" id="KW-0547">Nucleotide-binding</keyword>
<proteinExistence type="predicted"/>
<dbReference type="SUPFAM" id="SSF81665">
    <property type="entry name" value="Calcium ATPase, transmembrane domain M"/>
    <property type="match status" value="1"/>
</dbReference>
<dbReference type="GO" id="GO:0036376">
    <property type="term" value="P:sodium ion export across plasma membrane"/>
    <property type="evidence" value="ECO:0007669"/>
    <property type="project" value="TreeGrafter"/>
</dbReference>
<feature type="transmembrane region" description="Helical" evidence="8">
    <location>
        <begin position="66"/>
        <end position="99"/>
    </location>
</feature>
<organism evidence="10 11">
    <name type="scientific">Methanocella arvoryzae (strain DSM 22066 / NBRC 105507 / MRE50)</name>
    <dbReference type="NCBI Taxonomy" id="351160"/>
    <lineage>
        <taxon>Archaea</taxon>
        <taxon>Methanobacteriati</taxon>
        <taxon>Methanobacteriota</taxon>
        <taxon>Stenosarchaea group</taxon>
        <taxon>Methanomicrobia</taxon>
        <taxon>Methanocellales</taxon>
        <taxon>Methanocellaceae</taxon>
        <taxon>Methanocella</taxon>
    </lineage>
</organism>
<dbReference type="SUPFAM" id="SSF56784">
    <property type="entry name" value="HAD-like"/>
    <property type="match status" value="1"/>
</dbReference>
<dbReference type="GO" id="GO:0030007">
    <property type="term" value="P:intracellular potassium ion homeostasis"/>
    <property type="evidence" value="ECO:0007669"/>
    <property type="project" value="TreeGrafter"/>
</dbReference>
<keyword evidence="10" id="KW-0378">Hydrolase</keyword>
<protein>
    <submittedName>
        <fullName evidence="10">Cation-transporting P-type ATPase</fullName>
        <ecNumber evidence="10">3.6.3.-</ecNumber>
    </submittedName>
</protein>
<dbReference type="GO" id="GO:0016887">
    <property type="term" value="F:ATP hydrolysis activity"/>
    <property type="evidence" value="ECO:0007669"/>
    <property type="project" value="InterPro"/>
</dbReference>